<keyword evidence="2" id="KW-0812">Transmembrane</keyword>
<name>A0A3P6U5U9_DIBLA</name>
<feature type="compositionally biased region" description="Polar residues" evidence="1">
    <location>
        <begin position="169"/>
        <end position="180"/>
    </location>
</feature>
<evidence type="ECO:0000313" key="4">
    <source>
        <dbReference type="Proteomes" id="UP000281553"/>
    </source>
</evidence>
<evidence type="ECO:0000256" key="2">
    <source>
        <dbReference type="SAM" id="Phobius"/>
    </source>
</evidence>
<dbReference type="OrthoDB" id="2272012at2759"/>
<evidence type="ECO:0000313" key="3">
    <source>
        <dbReference type="EMBL" id="VDK86580.1"/>
    </source>
</evidence>
<dbReference type="EMBL" id="UYRU01044458">
    <property type="protein sequence ID" value="VDK86580.1"/>
    <property type="molecule type" value="Genomic_DNA"/>
</dbReference>
<gene>
    <name evidence="3" type="ORF">DILT_LOCUS3897</name>
</gene>
<dbReference type="AlphaFoldDB" id="A0A3P6U5U9"/>
<reference evidence="3 4" key="1">
    <citation type="submission" date="2018-11" db="EMBL/GenBank/DDBJ databases">
        <authorList>
            <consortium name="Pathogen Informatics"/>
        </authorList>
    </citation>
    <scope>NUCLEOTIDE SEQUENCE [LARGE SCALE GENOMIC DNA]</scope>
</reference>
<sequence length="309" mass="34437">MVKASDCEQKGREFDAPVVHHLSPVEEVDKNLTETNRLEESVNQKLEMINELDYQLFADWSNRNIAFAAFFTECPSDSEVQFQSHSRQPSTVSEVSSVLANNTWNALAPRMQSSEEPHDNPCSRSESENSMGDRVPVHSSADVILGRMEKTYNRFLKHVLSLKQFLSPGESTGLSRSASDATDRKSPAYVTQKSAVERSNLPKEEITHFSLRKKDQKVKPDALPLSSVVFYQPMMAKKLNRAIPIPIPSPSFLICSAVSLITFSACACSGFGLKKQAWLYASSVNDAPVLVNFSVFTIWGSAWLVSNRI</sequence>
<feature type="compositionally biased region" description="Basic and acidic residues" evidence="1">
    <location>
        <begin position="113"/>
        <end position="127"/>
    </location>
</feature>
<keyword evidence="2" id="KW-1133">Transmembrane helix</keyword>
<feature type="transmembrane region" description="Helical" evidence="2">
    <location>
        <begin position="251"/>
        <end position="273"/>
    </location>
</feature>
<feature type="transmembrane region" description="Helical" evidence="2">
    <location>
        <begin position="285"/>
        <end position="305"/>
    </location>
</feature>
<keyword evidence="2" id="KW-0472">Membrane</keyword>
<feature type="region of interest" description="Disordered" evidence="1">
    <location>
        <begin position="109"/>
        <end position="135"/>
    </location>
</feature>
<feature type="region of interest" description="Disordered" evidence="1">
    <location>
        <begin position="169"/>
        <end position="194"/>
    </location>
</feature>
<dbReference type="Proteomes" id="UP000281553">
    <property type="component" value="Unassembled WGS sequence"/>
</dbReference>
<organism evidence="3 4">
    <name type="scientific">Dibothriocephalus latus</name>
    <name type="common">Fish tapeworm</name>
    <name type="synonym">Diphyllobothrium latum</name>
    <dbReference type="NCBI Taxonomy" id="60516"/>
    <lineage>
        <taxon>Eukaryota</taxon>
        <taxon>Metazoa</taxon>
        <taxon>Spiralia</taxon>
        <taxon>Lophotrochozoa</taxon>
        <taxon>Platyhelminthes</taxon>
        <taxon>Cestoda</taxon>
        <taxon>Eucestoda</taxon>
        <taxon>Diphyllobothriidea</taxon>
        <taxon>Diphyllobothriidae</taxon>
        <taxon>Dibothriocephalus</taxon>
    </lineage>
</organism>
<keyword evidence="4" id="KW-1185">Reference proteome</keyword>
<accession>A0A3P6U5U9</accession>
<proteinExistence type="predicted"/>
<protein>
    <submittedName>
        <fullName evidence="3">Uncharacterized protein</fullName>
    </submittedName>
</protein>
<evidence type="ECO:0000256" key="1">
    <source>
        <dbReference type="SAM" id="MobiDB-lite"/>
    </source>
</evidence>